<dbReference type="RefSeq" id="WP_224038979.1">
    <property type="nucleotide sequence ID" value="NZ_CAJZAH010000001.1"/>
</dbReference>
<organism evidence="5 6">
    <name type="scientific">Cupriavidus respiraculi</name>
    <dbReference type="NCBI Taxonomy" id="195930"/>
    <lineage>
        <taxon>Bacteria</taxon>
        <taxon>Pseudomonadati</taxon>
        <taxon>Pseudomonadota</taxon>
        <taxon>Betaproteobacteria</taxon>
        <taxon>Burkholderiales</taxon>
        <taxon>Burkholderiaceae</taxon>
        <taxon>Cupriavidus</taxon>
    </lineage>
</organism>
<proteinExistence type="predicted"/>
<sequence>MLDFTSALYLGMRHPSHALAPWEQLTAGRPAALCERAEQTAVAAALAGLVGCEAAQMGASTLHLFWDLGGMLARDSAIYLDAGTYAVGRWGAQRAAARGIPVAPFAHYDADALERRMARASPRRHRAARPVVVADGFCPGCGAPAPVADYARLVARRGGLLVLDDTQALGMLGEGACANAPLGRGGGGSLRFHGVADPHVVLIGSLAKAFGAPLAVLAGSAAMVRAFAARSETRVHTSPPSLAALRAAQHALAVNRAHGDRRRRHLALLVRCLRWRLAERGLHCGGGRLSGADTGAGLRHRCARALRGLAGARGAHGASPCAGRCRSPDQFPAHRASCGA</sequence>
<dbReference type="EC" id="2.3.1.47" evidence="5"/>
<evidence type="ECO:0000256" key="1">
    <source>
        <dbReference type="ARBA" id="ARBA00001933"/>
    </source>
</evidence>
<name>A0ABM8WDQ6_9BURK</name>
<dbReference type="PANTHER" id="PTHR13693">
    <property type="entry name" value="CLASS II AMINOTRANSFERASE/8-AMINO-7-OXONONANOATE SYNTHASE"/>
    <property type="match status" value="1"/>
</dbReference>
<dbReference type="EMBL" id="CAJZAH010000001">
    <property type="protein sequence ID" value="CAG9165465.1"/>
    <property type="molecule type" value="Genomic_DNA"/>
</dbReference>
<dbReference type="InterPro" id="IPR050087">
    <property type="entry name" value="AON_synthase_class-II"/>
</dbReference>
<dbReference type="InterPro" id="IPR015421">
    <property type="entry name" value="PyrdxlP-dep_Trfase_major"/>
</dbReference>
<evidence type="ECO:0000256" key="2">
    <source>
        <dbReference type="ARBA" id="ARBA00022679"/>
    </source>
</evidence>
<keyword evidence="5" id="KW-0012">Acyltransferase</keyword>
<dbReference type="GO" id="GO:0008710">
    <property type="term" value="F:8-amino-7-oxononanoate synthase activity"/>
    <property type="evidence" value="ECO:0007669"/>
    <property type="project" value="UniProtKB-EC"/>
</dbReference>
<dbReference type="Proteomes" id="UP000721236">
    <property type="component" value="Unassembled WGS sequence"/>
</dbReference>
<evidence type="ECO:0000259" key="4">
    <source>
        <dbReference type="Pfam" id="PF00155"/>
    </source>
</evidence>
<protein>
    <submittedName>
        <fullName evidence="5">8-amino-7-oxononanoate synthase</fullName>
        <ecNumber evidence="5">2.3.1.47</ecNumber>
    </submittedName>
</protein>
<evidence type="ECO:0000313" key="6">
    <source>
        <dbReference type="Proteomes" id="UP000721236"/>
    </source>
</evidence>
<gene>
    <name evidence="5" type="primary">bioF_1</name>
    <name evidence="5" type="ORF">LMG21510_00098</name>
</gene>
<dbReference type="SUPFAM" id="SSF53383">
    <property type="entry name" value="PLP-dependent transferases"/>
    <property type="match status" value="1"/>
</dbReference>
<comment type="caution">
    <text evidence="5">The sequence shown here is derived from an EMBL/GenBank/DDBJ whole genome shotgun (WGS) entry which is preliminary data.</text>
</comment>
<feature type="domain" description="Aminotransferase class I/classII large" evidence="4">
    <location>
        <begin position="44"/>
        <end position="285"/>
    </location>
</feature>
<reference evidence="5 6" key="1">
    <citation type="submission" date="2021-08" db="EMBL/GenBank/DDBJ databases">
        <authorList>
            <person name="Peeters C."/>
        </authorList>
    </citation>
    <scope>NUCLEOTIDE SEQUENCE [LARGE SCALE GENOMIC DNA]</scope>
    <source>
        <strain evidence="5 6">LMG 21510</strain>
    </source>
</reference>
<dbReference type="Pfam" id="PF00155">
    <property type="entry name" value="Aminotran_1_2"/>
    <property type="match status" value="1"/>
</dbReference>
<comment type="cofactor">
    <cofactor evidence="1">
        <name>pyridoxal 5'-phosphate</name>
        <dbReference type="ChEBI" id="CHEBI:597326"/>
    </cofactor>
</comment>
<accession>A0ABM8WDQ6</accession>
<keyword evidence="2 5" id="KW-0808">Transferase</keyword>
<evidence type="ECO:0000256" key="3">
    <source>
        <dbReference type="ARBA" id="ARBA00022898"/>
    </source>
</evidence>
<dbReference type="Gene3D" id="3.90.1150.10">
    <property type="entry name" value="Aspartate Aminotransferase, domain 1"/>
    <property type="match status" value="1"/>
</dbReference>
<dbReference type="InterPro" id="IPR015422">
    <property type="entry name" value="PyrdxlP-dep_Trfase_small"/>
</dbReference>
<keyword evidence="3" id="KW-0663">Pyridoxal phosphate</keyword>
<evidence type="ECO:0000313" key="5">
    <source>
        <dbReference type="EMBL" id="CAG9165465.1"/>
    </source>
</evidence>
<dbReference type="InterPro" id="IPR004839">
    <property type="entry name" value="Aminotransferase_I/II_large"/>
</dbReference>
<dbReference type="InterPro" id="IPR015424">
    <property type="entry name" value="PyrdxlP-dep_Trfase"/>
</dbReference>
<keyword evidence="6" id="KW-1185">Reference proteome</keyword>
<dbReference type="PANTHER" id="PTHR13693:SF100">
    <property type="entry name" value="8-AMINO-7-OXONONANOATE SYNTHASE"/>
    <property type="match status" value="1"/>
</dbReference>
<dbReference type="Gene3D" id="3.40.640.10">
    <property type="entry name" value="Type I PLP-dependent aspartate aminotransferase-like (Major domain)"/>
    <property type="match status" value="1"/>
</dbReference>